<evidence type="ECO:0000259" key="3">
    <source>
        <dbReference type="PROSITE" id="PS50801"/>
    </source>
</evidence>
<evidence type="ECO:0000256" key="2">
    <source>
        <dbReference type="RuleBase" id="RU003749"/>
    </source>
</evidence>
<comment type="caution">
    <text evidence="4">The sequence shown here is derived from an EMBL/GenBank/DDBJ whole genome shotgun (WGS) entry which is preliminary data.</text>
</comment>
<dbReference type="GO" id="GO:0043856">
    <property type="term" value="F:anti-sigma factor antagonist activity"/>
    <property type="evidence" value="ECO:0007669"/>
    <property type="project" value="InterPro"/>
</dbReference>
<organism evidence="4 5">
    <name type="scientific">candidate division LCP-89 bacterium B3_LCP</name>
    <dbReference type="NCBI Taxonomy" id="2012998"/>
    <lineage>
        <taxon>Bacteria</taxon>
        <taxon>Pseudomonadati</taxon>
        <taxon>Bacteria division LCP-89</taxon>
    </lineage>
</organism>
<reference evidence="4 5" key="1">
    <citation type="submission" date="2017-06" db="EMBL/GenBank/DDBJ databases">
        <title>Novel microbial phyla capable of carbon fixation and sulfur reduction in deep-sea sediments.</title>
        <authorList>
            <person name="Huang J."/>
            <person name="Baker B."/>
            <person name="Wang Y."/>
        </authorList>
    </citation>
    <scope>NUCLEOTIDE SEQUENCE [LARGE SCALE GENOMIC DNA]</scope>
    <source>
        <strain evidence="4">B3_LCP</strain>
    </source>
</reference>
<dbReference type="PROSITE" id="PS50801">
    <property type="entry name" value="STAS"/>
    <property type="match status" value="1"/>
</dbReference>
<sequence length="112" mass="11979">MKLKSRVTDGVLVLEVKGKVMGGPDAAAFQDVVKSEIGNGHKQFVFDLGGVDWMNSSGLGILIGGLTTIKNAGGQLKLANVTEKIQSLFMITKLVTIFDSHKTVEDALKAYQ</sequence>
<dbReference type="EMBL" id="NJBN01000001">
    <property type="protein sequence ID" value="TKJ42391.1"/>
    <property type="molecule type" value="Genomic_DNA"/>
</dbReference>
<dbReference type="AlphaFoldDB" id="A0A532V5D0"/>
<dbReference type="Pfam" id="PF01740">
    <property type="entry name" value="STAS"/>
    <property type="match status" value="1"/>
</dbReference>
<proteinExistence type="inferred from homology"/>
<dbReference type="InterPro" id="IPR036513">
    <property type="entry name" value="STAS_dom_sf"/>
</dbReference>
<evidence type="ECO:0000313" key="5">
    <source>
        <dbReference type="Proteomes" id="UP000319619"/>
    </source>
</evidence>
<dbReference type="InterPro" id="IPR003658">
    <property type="entry name" value="Anti-sigma_ant"/>
</dbReference>
<gene>
    <name evidence="4" type="ORF">CEE37_01540</name>
</gene>
<name>A0A532V5D0_UNCL8</name>
<dbReference type="Gene3D" id="3.30.750.24">
    <property type="entry name" value="STAS domain"/>
    <property type="match status" value="1"/>
</dbReference>
<accession>A0A532V5D0</accession>
<evidence type="ECO:0000313" key="4">
    <source>
        <dbReference type="EMBL" id="TKJ42391.1"/>
    </source>
</evidence>
<evidence type="ECO:0000256" key="1">
    <source>
        <dbReference type="ARBA" id="ARBA00009013"/>
    </source>
</evidence>
<dbReference type="NCBIfam" id="TIGR00377">
    <property type="entry name" value="ant_ant_sig"/>
    <property type="match status" value="1"/>
</dbReference>
<dbReference type="Proteomes" id="UP000319619">
    <property type="component" value="Unassembled WGS sequence"/>
</dbReference>
<dbReference type="PANTHER" id="PTHR33495">
    <property type="entry name" value="ANTI-SIGMA FACTOR ANTAGONIST TM_1081-RELATED-RELATED"/>
    <property type="match status" value="1"/>
</dbReference>
<comment type="similarity">
    <text evidence="1 2">Belongs to the anti-sigma-factor antagonist family.</text>
</comment>
<dbReference type="InterPro" id="IPR002645">
    <property type="entry name" value="STAS_dom"/>
</dbReference>
<dbReference type="SUPFAM" id="SSF52091">
    <property type="entry name" value="SpoIIaa-like"/>
    <property type="match status" value="1"/>
</dbReference>
<protein>
    <recommendedName>
        <fullName evidence="2">Anti-sigma factor antagonist</fullName>
    </recommendedName>
</protein>
<feature type="domain" description="STAS" evidence="3">
    <location>
        <begin position="1"/>
        <end position="111"/>
    </location>
</feature>
<dbReference type="CDD" id="cd07043">
    <property type="entry name" value="STAS_anti-anti-sigma_factors"/>
    <property type="match status" value="1"/>
</dbReference>